<dbReference type="SUPFAM" id="SSF56672">
    <property type="entry name" value="DNA/RNA polymerases"/>
    <property type="match status" value="1"/>
</dbReference>
<evidence type="ECO:0000313" key="2">
    <source>
        <dbReference type="Proteomes" id="UP001289374"/>
    </source>
</evidence>
<dbReference type="InterPro" id="IPR053134">
    <property type="entry name" value="RNA-dir_DNA_polymerase"/>
</dbReference>
<comment type="caution">
    <text evidence="1">The sequence shown here is derived from an EMBL/GenBank/DDBJ whole genome shotgun (WGS) entry which is preliminary data.</text>
</comment>
<dbReference type="Proteomes" id="UP001289374">
    <property type="component" value="Unassembled WGS sequence"/>
</dbReference>
<organism evidence="1 2">
    <name type="scientific">Sesamum angolense</name>
    <dbReference type="NCBI Taxonomy" id="2727404"/>
    <lineage>
        <taxon>Eukaryota</taxon>
        <taxon>Viridiplantae</taxon>
        <taxon>Streptophyta</taxon>
        <taxon>Embryophyta</taxon>
        <taxon>Tracheophyta</taxon>
        <taxon>Spermatophyta</taxon>
        <taxon>Magnoliopsida</taxon>
        <taxon>eudicotyledons</taxon>
        <taxon>Gunneridae</taxon>
        <taxon>Pentapetalae</taxon>
        <taxon>asterids</taxon>
        <taxon>lamiids</taxon>
        <taxon>Lamiales</taxon>
        <taxon>Pedaliaceae</taxon>
        <taxon>Sesamum</taxon>
    </lineage>
</organism>
<dbReference type="PANTHER" id="PTHR24559:SF430">
    <property type="entry name" value="RNA-DIRECTED DNA POLYMERASE"/>
    <property type="match status" value="1"/>
</dbReference>
<sequence length="186" mass="20818">MGPEFSSELAGLVSSPPKLALLPTLGVFGGSDVVPLRTNDLPTSLGDDPHRKIGREMENVYDFIDLNKACPKDPYPLPQIDRFVDSTASCVLLSMMDACQGYHQIFMVEEDQESVLLSSYAFRSQERMGHIPNTGYDMKLNLAKCTSRVKRGKFMGYLVMERGIEVNLKKLQAITELKSLRSIREI</sequence>
<gene>
    <name evidence="1" type="ORF">Sango_2816700</name>
</gene>
<reference evidence="1" key="2">
    <citation type="journal article" date="2024" name="Plant">
        <title>Genomic evolution and insights into agronomic trait innovations of Sesamum species.</title>
        <authorList>
            <person name="Miao H."/>
            <person name="Wang L."/>
            <person name="Qu L."/>
            <person name="Liu H."/>
            <person name="Sun Y."/>
            <person name="Le M."/>
            <person name="Wang Q."/>
            <person name="Wei S."/>
            <person name="Zheng Y."/>
            <person name="Lin W."/>
            <person name="Duan Y."/>
            <person name="Cao H."/>
            <person name="Xiong S."/>
            <person name="Wang X."/>
            <person name="Wei L."/>
            <person name="Li C."/>
            <person name="Ma Q."/>
            <person name="Ju M."/>
            <person name="Zhao R."/>
            <person name="Li G."/>
            <person name="Mu C."/>
            <person name="Tian Q."/>
            <person name="Mei H."/>
            <person name="Zhang T."/>
            <person name="Gao T."/>
            <person name="Zhang H."/>
        </authorList>
    </citation>
    <scope>NUCLEOTIDE SEQUENCE</scope>
    <source>
        <strain evidence="1">K16</strain>
    </source>
</reference>
<protein>
    <recommendedName>
        <fullName evidence="3">Reverse transcriptase</fullName>
    </recommendedName>
</protein>
<name>A0AAE1T6X9_9LAMI</name>
<dbReference type="InterPro" id="IPR043502">
    <property type="entry name" value="DNA/RNA_pol_sf"/>
</dbReference>
<dbReference type="InterPro" id="IPR043128">
    <property type="entry name" value="Rev_trsase/Diguanyl_cyclase"/>
</dbReference>
<accession>A0AAE1T6X9</accession>
<dbReference type="AlphaFoldDB" id="A0AAE1T6X9"/>
<evidence type="ECO:0008006" key="3">
    <source>
        <dbReference type="Google" id="ProtNLM"/>
    </source>
</evidence>
<evidence type="ECO:0000313" key="1">
    <source>
        <dbReference type="EMBL" id="KAK4383025.1"/>
    </source>
</evidence>
<reference evidence="1" key="1">
    <citation type="submission" date="2020-06" db="EMBL/GenBank/DDBJ databases">
        <authorList>
            <person name="Li T."/>
            <person name="Hu X."/>
            <person name="Zhang T."/>
            <person name="Song X."/>
            <person name="Zhang H."/>
            <person name="Dai N."/>
            <person name="Sheng W."/>
            <person name="Hou X."/>
            <person name="Wei L."/>
        </authorList>
    </citation>
    <scope>NUCLEOTIDE SEQUENCE</scope>
    <source>
        <strain evidence="1">K16</strain>
        <tissue evidence="1">Leaf</tissue>
    </source>
</reference>
<dbReference type="EMBL" id="JACGWL010000619">
    <property type="protein sequence ID" value="KAK4383025.1"/>
    <property type="molecule type" value="Genomic_DNA"/>
</dbReference>
<proteinExistence type="predicted"/>
<dbReference type="Gene3D" id="3.30.70.270">
    <property type="match status" value="1"/>
</dbReference>
<dbReference type="PANTHER" id="PTHR24559">
    <property type="entry name" value="TRANSPOSON TY3-I GAG-POL POLYPROTEIN"/>
    <property type="match status" value="1"/>
</dbReference>
<keyword evidence="2" id="KW-1185">Reference proteome</keyword>